<dbReference type="Pfam" id="PF01697">
    <property type="entry name" value="Glyco_transf_92"/>
    <property type="match status" value="1"/>
</dbReference>
<evidence type="ECO:0000256" key="6">
    <source>
        <dbReference type="RuleBase" id="RU366017"/>
    </source>
</evidence>
<dbReference type="PANTHER" id="PTHR47024:SF2">
    <property type="entry name" value="GLYCOSYLTRANSFERASE FAMILY 92 PROTEIN"/>
    <property type="match status" value="1"/>
</dbReference>
<proteinExistence type="inferred from homology"/>
<dbReference type="HOGENOM" id="CLU_048942_0_0_1"/>
<keyword evidence="4 6" id="KW-0808">Transferase</keyword>
<evidence type="ECO:0000256" key="4">
    <source>
        <dbReference type="ARBA" id="ARBA00022679"/>
    </source>
</evidence>
<dbReference type="UCSC" id="E03H4.5">
    <property type="organism name" value="c. elegans"/>
</dbReference>
<keyword evidence="8" id="KW-1185">Reference proteome</keyword>
<dbReference type="EMBL" id="BX284601">
    <property type="protein sequence ID" value="CAB04027.1"/>
    <property type="molecule type" value="Genomic_DNA"/>
</dbReference>
<reference evidence="7 8" key="1">
    <citation type="journal article" date="1998" name="Science">
        <title>Genome sequence of the nematode C. elegans: a platform for investigating biology.</title>
        <authorList>
            <consortium name="The C. elegans sequencing consortium"/>
            <person name="Sulson J.E."/>
            <person name="Waterston R."/>
        </authorList>
    </citation>
    <scope>NUCLEOTIDE SEQUENCE [LARGE SCALE GENOMIC DNA]</scope>
    <source>
        <strain evidence="7 8">Bristol N2</strain>
    </source>
</reference>
<dbReference type="GO" id="GO:0016757">
    <property type="term" value="F:glycosyltransferase activity"/>
    <property type="evidence" value="ECO:0007669"/>
    <property type="project" value="UniProtKB-UniRule"/>
</dbReference>
<evidence type="ECO:0000256" key="3">
    <source>
        <dbReference type="ARBA" id="ARBA00022676"/>
    </source>
</evidence>
<dbReference type="OrthoDB" id="2526284at2759"/>
<comment type="similarity">
    <text evidence="2 6">Belongs to the glycosyltransferase 92 family.</text>
</comment>
<dbReference type="PIR" id="T20441">
    <property type="entry name" value="T20441"/>
</dbReference>
<dbReference type="GeneID" id="184020"/>
<evidence type="ECO:0000256" key="1">
    <source>
        <dbReference type="ARBA" id="ARBA00004167"/>
    </source>
</evidence>
<dbReference type="CTD" id="184020"/>
<evidence type="ECO:0000313" key="7">
    <source>
        <dbReference type="EMBL" id="CAB04027.1"/>
    </source>
</evidence>
<dbReference type="PANTHER" id="PTHR47024">
    <property type="entry name" value="BIOFILM ABSENT ON HEAD (AFTER YERSINIA EXPOSURE)-RELATED"/>
    <property type="match status" value="1"/>
</dbReference>
<dbReference type="InParanoid" id="O17745"/>
<sequence>MKIRKTLTLFVALSSIFYLFYLVNSVVEQIQQLANFLESEKKIDASFAIKFYHFAYVDYRYDSPRLRIFALNPCISKKNFLSVDIFYKGVESPTKLKVFGKSLEESCPSSYEPAKPCFYVAYTFFANLNLNGRLEKVTINLGGRKVNLTVEEVHKKVEKGLTMCVLPVYYYSQWQNIVLYIEAWRAHGTSRFIVFFHSATKDTWKVLEYYRNLGIIEIRPWPNFGNLPSEIADKYPKIDNSVYIFSYFLALNLCILDIKTTIGSVADFDEVMVPHNGTMLEYASKEMTGTNVGALLFKNSYVSLEPSIYDNGFSGVLKPVFLDGMGPPKYVFNASVIDIGQVHWVRSFMDSTKHTKVSDGTLLHHRFDAKWKRGEEVEKLFTYFPNNTLEHVASMQKTAMTIFNGSLPFFSLDLINGVNNCVLQMEKPNTCVSTGGMCRDHMDKMAEWVYDKTENVFV</sequence>
<dbReference type="EC" id="2.4.1.-" evidence="6"/>
<dbReference type="OMA" id="LCILEIQ"/>
<dbReference type="PaxDb" id="6239-E03H4.5"/>
<protein>
    <recommendedName>
        <fullName evidence="6">Glycosyltransferase family 92 protein</fullName>
        <ecNumber evidence="6">2.4.1.-</ecNumber>
    </recommendedName>
</protein>
<gene>
    <name evidence="7" type="ORF">CELE_E03H4.5</name>
    <name evidence="7 9" type="ORF">E03H4.5</name>
</gene>
<dbReference type="RefSeq" id="NP_493148.1">
    <property type="nucleotide sequence ID" value="NM_060747.1"/>
</dbReference>
<evidence type="ECO:0000313" key="8">
    <source>
        <dbReference type="Proteomes" id="UP000001940"/>
    </source>
</evidence>
<dbReference type="GO" id="GO:0016020">
    <property type="term" value="C:membrane"/>
    <property type="evidence" value="ECO:0007669"/>
    <property type="project" value="UniProtKB-SubCell"/>
</dbReference>
<name>O17745_CAEEL</name>
<dbReference type="PhylomeDB" id="O17745"/>
<keyword evidence="5" id="KW-0472">Membrane</keyword>
<dbReference type="InterPro" id="IPR008166">
    <property type="entry name" value="Glyco_transf_92"/>
</dbReference>
<dbReference type="KEGG" id="cel:CELE_E03H4.5"/>
<keyword evidence="3 6" id="KW-0328">Glycosyltransferase</keyword>
<dbReference type="STRING" id="6239.E03H4.5.1"/>
<accession>O17745</accession>
<evidence type="ECO:0000256" key="2">
    <source>
        <dbReference type="ARBA" id="ARBA00007647"/>
    </source>
</evidence>
<dbReference type="AGR" id="WB:WBGene00008473"/>
<dbReference type="FunCoup" id="O17745">
    <property type="interactions" value="3"/>
</dbReference>
<dbReference type="AlphaFoldDB" id="O17745"/>
<dbReference type="eggNOG" id="ENOG502TGET">
    <property type="taxonomic scope" value="Eukaryota"/>
</dbReference>
<evidence type="ECO:0000313" key="9">
    <source>
        <dbReference type="WormBase" id="E03H4.5"/>
    </source>
</evidence>
<dbReference type="Proteomes" id="UP000001940">
    <property type="component" value="Chromosome I"/>
</dbReference>
<organism evidence="7 8">
    <name type="scientific">Caenorhabditis elegans</name>
    <dbReference type="NCBI Taxonomy" id="6239"/>
    <lineage>
        <taxon>Eukaryota</taxon>
        <taxon>Metazoa</taxon>
        <taxon>Ecdysozoa</taxon>
        <taxon>Nematoda</taxon>
        <taxon>Chromadorea</taxon>
        <taxon>Rhabditida</taxon>
        <taxon>Rhabditina</taxon>
        <taxon>Rhabditomorpha</taxon>
        <taxon>Rhabditoidea</taxon>
        <taxon>Rhabditidae</taxon>
        <taxon>Peloderinae</taxon>
        <taxon>Caenorhabditis</taxon>
    </lineage>
</organism>
<evidence type="ECO:0000256" key="5">
    <source>
        <dbReference type="ARBA" id="ARBA00023136"/>
    </source>
</evidence>
<dbReference type="WormBase" id="E03H4.5">
    <property type="protein sequence ID" value="CE09132"/>
    <property type="gene ID" value="WBGene00008473"/>
</dbReference>
<comment type="subcellular location">
    <subcellularLocation>
        <location evidence="1">Membrane</location>
        <topology evidence="1">Single-pass membrane protein</topology>
    </subcellularLocation>
</comment>